<dbReference type="GO" id="GO:0015297">
    <property type="term" value="F:antiporter activity"/>
    <property type="evidence" value="ECO:0007669"/>
    <property type="project" value="InterPro"/>
</dbReference>
<reference evidence="8" key="1">
    <citation type="submission" date="2017-05" db="EMBL/GenBank/DDBJ databases">
        <authorList>
            <person name="Varghese N."/>
            <person name="Submissions S."/>
        </authorList>
    </citation>
    <scope>NUCLEOTIDE SEQUENCE</scope>
    <source>
        <strain evidence="8">Su22</strain>
    </source>
</reference>
<organism evidence="8 9">
    <name type="scientific">Anoxynatronum buryatiense</name>
    <dbReference type="NCBI Taxonomy" id="489973"/>
    <lineage>
        <taxon>Bacteria</taxon>
        <taxon>Bacillati</taxon>
        <taxon>Bacillota</taxon>
        <taxon>Clostridia</taxon>
        <taxon>Eubacteriales</taxon>
        <taxon>Clostridiaceae</taxon>
        <taxon>Anoxynatronum</taxon>
    </lineage>
</organism>
<dbReference type="GO" id="GO:0005886">
    <property type="term" value="C:plasma membrane"/>
    <property type="evidence" value="ECO:0007669"/>
    <property type="project" value="UniProtKB-SubCell"/>
</dbReference>
<feature type="transmembrane region" description="Helical" evidence="7">
    <location>
        <begin position="12"/>
        <end position="32"/>
    </location>
</feature>
<evidence type="ECO:0000256" key="6">
    <source>
        <dbReference type="ARBA" id="ARBA00023136"/>
    </source>
</evidence>
<keyword evidence="6 7" id="KW-0472">Membrane</keyword>
<gene>
    <name evidence="8" type="ORF">SAMN06296020_1134</name>
</gene>
<protein>
    <submittedName>
        <fullName evidence="8">Efflux protein, MATE family</fullName>
    </submittedName>
</protein>
<dbReference type="PANTHER" id="PTHR43549">
    <property type="entry name" value="MULTIDRUG RESISTANCE PROTEIN YPNP-RELATED"/>
    <property type="match status" value="1"/>
</dbReference>
<dbReference type="EMBL" id="FXUF01000013">
    <property type="protein sequence ID" value="SMP65609.1"/>
    <property type="molecule type" value="Genomic_DNA"/>
</dbReference>
<dbReference type="PIRSF" id="PIRSF006603">
    <property type="entry name" value="DinF"/>
    <property type="match status" value="1"/>
</dbReference>
<keyword evidence="5 7" id="KW-1133">Transmembrane helix</keyword>
<feature type="transmembrane region" description="Helical" evidence="7">
    <location>
        <begin position="417"/>
        <end position="435"/>
    </location>
</feature>
<dbReference type="InterPro" id="IPR002528">
    <property type="entry name" value="MATE_fam"/>
</dbReference>
<feature type="transmembrane region" description="Helical" evidence="7">
    <location>
        <begin position="347"/>
        <end position="367"/>
    </location>
</feature>
<dbReference type="RefSeq" id="WP_283410157.1">
    <property type="nucleotide sequence ID" value="NZ_FXUF01000013.1"/>
</dbReference>
<evidence type="ECO:0000256" key="3">
    <source>
        <dbReference type="ARBA" id="ARBA00022475"/>
    </source>
</evidence>
<comment type="caution">
    <text evidence="8">The sequence shown here is derived from an EMBL/GenBank/DDBJ whole genome shotgun (WGS) entry which is preliminary data.</text>
</comment>
<feature type="transmembrane region" description="Helical" evidence="7">
    <location>
        <begin position="135"/>
        <end position="155"/>
    </location>
</feature>
<dbReference type="GO" id="GO:0042910">
    <property type="term" value="F:xenobiotic transmembrane transporter activity"/>
    <property type="evidence" value="ECO:0007669"/>
    <property type="project" value="InterPro"/>
</dbReference>
<evidence type="ECO:0000256" key="7">
    <source>
        <dbReference type="SAM" id="Phobius"/>
    </source>
</evidence>
<feature type="transmembrane region" description="Helical" evidence="7">
    <location>
        <begin position="388"/>
        <end position="405"/>
    </location>
</feature>
<evidence type="ECO:0000313" key="9">
    <source>
        <dbReference type="Proteomes" id="UP001158066"/>
    </source>
</evidence>
<proteinExistence type="predicted"/>
<evidence type="ECO:0000256" key="5">
    <source>
        <dbReference type="ARBA" id="ARBA00022989"/>
    </source>
</evidence>
<dbReference type="PANTHER" id="PTHR43549:SF3">
    <property type="entry name" value="MULTIDRUG RESISTANCE PROTEIN YPNP-RELATED"/>
    <property type="match status" value="1"/>
</dbReference>
<feature type="transmembrane region" description="Helical" evidence="7">
    <location>
        <begin position="270"/>
        <end position="294"/>
    </location>
</feature>
<keyword evidence="3" id="KW-1003">Cell membrane</keyword>
<keyword evidence="9" id="KW-1185">Reference proteome</keyword>
<keyword evidence="4 7" id="KW-0812">Transmembrane</keyword>
<comment type="subcellular location">
    <subcellularLocation>
        <location evidence="1">Cell membrane</location>
        <topology evidence="1">Multi-pass membrane protein</topology>
    </subcellularLocation>
</comment>
<feature type="transmembrane region" description="Helical" evidence="7">
    <location>
        <begin position="52"/>
        <end position="80"/>
    </location>
</feature>
<evidence type="ECO:0000256" key="1">
    <source>
        <dbReference type="ARBA" id="ARBA00004651"/>
    </source>
</evidence>
<evidence type="ECO:0000256" key="4">
    <source>
        <dbReference type="ARBA" id="ARBA00022692"/>
    </source>
</evidence>
<dbReference type="CDD" id="cd13138">
    <property type="entry name" value="MATE_yoeA_like"/>
    <property type="match status" value="1"/>
</dbReference>
<feature type="transmembrane region" description="Helical" evidence="7">
    <location>
        <begin position="193"/>
        <end position="213"/>
    </location>
</feature>
<dbReference type="NCBIfam" id="TIGR00797">
    <property type="entry name" value="matE"/>
    <property type="match status" value="1"/>
</dbReference>
<feature type="transmembrane region" description="Helical" evidence="7">
    <location>
        <begin position="92"/>
        <end position="115"/>
    </location>
</feature>
<feature type="transmembrane region" description="Helical" evidence="7">
    <location>
        <begin position="167"/>
        <end position="187"/>
    </location>
</feature>
<feature type="transmembrane region" description="Helical" evidence="7">
    <location>
        <begin position="315"/>
        <end position="335"/>
    </location>
</feature>
<dbReference type="Proteomes" id="UP001158066">
    <property type="component" value="Unassembled WGS sequence"/>
</dbReference>
<dbReference type="AlphaFoldDB" id="A0AA45WXW2"/>
<evidence type="ECO:0000256" key="2">
    <source>
        <dbReference type="ARBA" id="ARBA00022448"/>
    </source>
</evidence>
<feature type="transmembrane region" description="Helical" evidence="7">
    <location>
        <begin position="234"/>
        <end position="258"/>
    </location>
</feature>
<dbReference type="InterPro" id="IPR048279">
    <property type="entry name" value="MdtK-like"/>
</dbReference>
<dbReference type="Pfam" id="PF01554">
    <property type="entry name" value="MatE"/>
    <property type="match status" value="2"/>
</dbReference>
<sequence length="444" mass="48164">MKSGDMTEGVIWKKILFFALPLLGTSFIQQLYNTVDLIFVGNVLGKEATAAVGASTLFVTCLVGFFSGLSIGSGVVTSMAFGGGDQKELKKVVHSGMGIGFLCGGLIMVIGYIFAPSFVEWINTPHEIRIIAITYMRVYFISSVSMITFNMGASIIRAMGNAKMTMYIQLAGGLTNVIMNAFFLLVLKKGVEGVAWATLFSQTVAAVLVLIYLGNCDEAYRFSWRQLGIDSSHFGKIVGIGVPIGLQALLITLSNVVVQYHVNSLGVDALAAFTAYFKVELIVYLPIMAFGQAITTFTSQNMGARAFDRVRQGTLVCLVMGSIVTILLSALVMIFGRQAFGLINRDAGVIDLGINIISITVPFYWIYLIMEVTGGSIRGAGRTLPPMVITLANIGILRIALLYLIMSRVDSVKGIAITYPITWAVTAIFMAGYYLRFFRKGGRF</sequence>
<dbReference type="InterPro" id="IPR052031">
    <property type="entry name" value="Membrane_Transporter-Flippase"/>
</dbReference>
<name>A0AA45WXW2_9CLOT</name>
<keyword evidence="2" id="KW-0813">Transport</keyword>
<evidence type="ECO:0000313" key="8">
    <source>
        <dbReference type="EMBL" id="SMP65609.1"/>
    </source>
</evidence>
<accession>A0AA45WXW2</accession>